<accession>A0A0D7X511</accession>
<keyword evidence="1" id="KW-0472">Membrane</keyword>
<feature type="transmembrane region" description="Helical" evidence="1">
    <location>
        <begin position="28"/>
        <end position="59"/>
    </location>
</feature>
<name>A0A0D7X511_9BACL</name>
<protein>
    <recommendedName>
        <fullName evidence="4">DUF4190 domain-containing protein</fullName>
    </recommendedName>
</protein>
<evidence type="ECO:0000256" key="1">
    <source>
        <dbReference type="SAM" id="Phobius"/>
    </source>
</evidence>
<organism evidence="2 3">
    <name type="scientific">Paenibacillus terrae</name>
    <dbReference type="NCBI Taxonomy" id="159743"/>
    <lineage>
        <taxon>Bacteria</taxon>
        <taxon>Bacillati</taxon>
        <taxon>Bacillota</taxon>
        <taxon>Bacilli</taxon>
        <taxon>Bacillales</taxon>
        <taxon>Paenibacillaceae</taxon>
        <taxon>Paenibacillus</taxon>
    </lineage>
</organism>
<proteinExistence type="predicted"/>
<reference evidence="2 3" key="1">
    <citation type="submission" date="2014-11" db="EMBL/GenBank/DDBJ databases">
        <title>Draft Genome Sequences of Paenibacillus polymyxa NRRL B-30509 and Paenibacillus terrae NRRL B-30644, Strains from a Poultry Environment that Produce Tridecaptin A and Paenicidins.</title>
        <authorList>
            <person name="van Belkum M.J."/>
            <person name="Lohans C.T."/>
            <person name="Vederas J.C."/>
        </authorList>
    </citation>
    <scope>NUCLEOTIDE SEQUENCE [LARGE SCALE GENOMIC DNA]</scope>
    <source>
        <strain evidence="2 3">NRRL B-30644</strain>
    </source>
</reference>
<dbReference type="EMBL" id="JTHP01000009">
    <property type="protein sequence ID" value="KJD46314.1"/>
    <property type="molecule type" value="Genomic_DNA"/>
</dbReference>
<dbReference type="Proteomes" id="UP000032534">
    <property type="component" value="Unassembled WGS sequence"/>
</dbReference>
<dbReference type="PATRIC" id="fig|159743.3.peg.1543"/>
<keyword evidence="1" id="KW-1133">Transmembrane helix</keyword>
<sequence>MDRYTSTARERWQMRQSEPQPQGWVLALFGWIFAGLGLLLSILVIGNLSAILGLVFGILTKRIEQRNTQGILIIVLSSVGIGIGLLIFIIFAAQGFVEGLIRGYNEHYQSGR</sequence>
<dbReference type="RefSeq" id="WP_044645459.1">
    <property type="nucleotide sequence ID" value="NZ_JTHP01000009.1"/>
</dbReference>
<dbReference type="OrthoDB" id="2666690at2"/>
<feature type="transmembrane region" description="Helical" evidence="1">
    <location>
        <begin position="71"/>
        <end position="93"/>
    </location>
</feature>
<comment type="caution">
    <text evidence="2">The sequence shown here is derived from an EMBL/GenBank/DDBJ whole genome shotgun (WGS) entry which is preliminary data.</text>
</comment>
<evidence type="ECO:0000313" key="3">
    <source>
        <dbReference type="Proteomes" id="UP000032534"/>
    </source>
</evidence>
<dbReference type="AlphaFoldDB" id="A0A0D7X511"/>
<evidence type="ECO:0000313" key="2">
    <source>
        <dbReference type="EMBL" id="KJD46314.1"/>
    </source>
</evidence>
<keyword evidence="1" id="KW-0812">Transmembrane</keyword>
<evidence type="ECO:0008006" key="4">
    <source>
        <dbReference type="Google" id="ProtNLM"/>
    </source>
</evidence>
<gene>
    <name evidence="2" type="ORF">QD47_07045</name>
</gene>
<keyword evidence="3" id="KW-1185">Reference proteome</keyword>